<keyword evidence="12" id="KW-1185">Reference proteome</keyword>
<organism evidence="11 12">
    <name type="scientific">Callorhinchus milii</name>
    <name type="common">Ghost shark</name>
    <dbReference type="NCBI Taxonomy" id="7868"/>
    <lineage>
        <taxon>Eukaryota</taxon>
        <taxon>Metazoa</taxon>
        <taxon>Chordata</taxon>
        <taxon>Craniata</taxon>
        <taxon>Vertebrata</taxon>
        <taxon>Chondrichthyes</taxon>
        <taxon>Holocephali</taxon>
        <taxon>Chimaeriformes</taxon>
        <taxon>Callorhinchidae</taxon>
        <taxon>Callorhinchus</taxon>
    </lineage>
</organism>
<dbReference type="GO" id="GO:0061630">
    <property type="term" value="F:ubiquitin protein ligase activity"/>
    <property type="evidence" value="ECO:0007669"/>
    <property type="project" value="UniProtKB-EC"/>
</dbReference>
<dbReference type="InterPro" id="IPR045191">
    <property type="entry name" value="MBR1/2-like"/>
</dbReference>
<name>A0A4W3IAP0_CALMI</name>
<dbReference type="GO" id="GO:0005634">
    <property type="term" value="C:nucleus"/>
    <property type="evidence" value="ECO:0007669"/>
    <property type="project" value="TreeGrafter"/>
</dbReference>
<dbReference type="AlphaFoldDB" id="A0A4W3IAP0"/>
<feature type="compositionally biased region" description="Polar residues" evidence="9">
    <location>
        <begin position="371"/>
        <end position="390"/>
    </location>
</feature>
<dbReference type="SMART" id="SM00744">
    <property type="entry name" value="RINGv"/>
    <property type="match status" value="1"/>
</dbReference>
<evidence type="ECO:0000256" key="2">
    <source>
        <dbReference type="ARBA" id="ARBA00012483"/>
    </source>
</evidence>
<dbReference type="InterPro" id="IPR013083">
    <property type="entry name" value="Znf_RING/FYVE/PHD"/>
</dbReference>
<reference evidence="11" key="4">
    <citation type="submission" date="2025-08" db="UniProtKB">
        <authorList>
            <consortium name="Ensembl"/>
        </authorList>
    </citation>
    <scope>IDENTIFICATION</scope>
</reference>
<reference evidence="11" key="5">
    <citation type="submission" date="2025-09" db="UniProtKB">
        <authorList>
            <consortium name="Ensembl"/>
        </authorList>
    </citation>
    <scope>IDENTIFICATION</scope>
</reference>
<dbReference type="PANTHER" id="PTHR22937:SF65">
    <property type="entry name" value="E3 UBIQUITIN-PROTEIN LIGASE ARK2C"/>
    <property type="match status" value="1"/>
</dbReference>
<evidence type="ECO:0000256" key="8">
    <source>
        <dbReference type="PROSITE-ProRule" id="PRU00175"/>
    </source>
</evidence>
<evidence type="ECO:0000256" key="9">
    <source>
        <dbReference type="SAM" id="MobiDB-lite"/>
    </source>
</evidence>
<keyword evidence="3" id="KW-0808">Transferase</keyword>
<dbReference type="Pfam" id="PF13639">
    <property type="entry name" value="zf-RING_2"/>
    <property type="match status" value="1"/>
</dbReference>
<dbReference type="Ensembl" id="ENSCMIT00000026191.1">
    <property type="protein sequence ID" value="ENSCMIP00000025767.1"/>
    <property type="gene ID" value="ENSCMIG00000011319.1"/>
</dbReference>
<dbReference type="CDD" id="cd16681">
    <property type="entry name" value="RING-H2_RNF111"/>
    <property type="match status" value="1"/>
</dbReference>
<dbReference type="EC" id="2.3.2.27" evidence="2"/>
<evidence type="ECO:0000256" key="4">
    <source>
        <dbReference type="ARBA" id="ARBA00022723"/>
    </source>
</evidence>
<reference evidence="12" key="2">
    <citation type="journal article" date="2007" name="PLoS Biol.">
        <title>Survey sequencing and comparative analysis of the elephant shark (Callorhinchus milii) genome.</title>
        <authorList>
            <person name="Venkatesh B."/>
            <person name="Kirkness E.F."/>
            <person name="Loh Y.H."/>
            <person name="Halpern A.L."/>
            <person name="Lee A.P."/>
            <person name="Johnson J."/>
            <person name="Dandona N."/>
            <person name="Viswanathan L.D."/>
            <person name="Tay A."/>
            <person name="Venter J.C."/>
            <person name="Strausberg R.L."/>
            <person name="Brenner S."/>
        </authorList>
    </citation>
    <scope>NUCLEOTIDE SEQUENCE [LARGE SCALE GENOMIC DNA]</scope>
</reference>
<reference evidence="12" key="3">
    <citation type="journal article" date="2014" name="Nature">
        <title>Elephant shark genome provides unique insights into gnathostome evolution.</title>
        <authorList>
            <consortium name="International Elephant Shark Genome Sequencing Consortium"/>
            <person name="Venkatesh B."/>
            <person name="Lee A.P."/>
            <person name="Ravi V."/>
            <person name="Maurya A.K."/>
            <person name="Lian M.M."/>
            <person name="Swann J.B."/>
            <person name="Ohta Y."/>
            <person name="Flajnik M.F."/>
            <person name="Sutoh Y."/>
            <person name="Kasahara M."/>
            <person name="Hoon S."/>
            <person name="Gangu V."/>
            <person name="Roy S.W."/>
            <person name="Irimia M."/>
            <person name="Korzh V."/>
            <person name="Kondrychyn I."/>
            <person name="Lim Z.W."/>
            <person name="Tay B.H."/>
            <person name="Tohari S."/>
            <person name="Kong K.W."/>
            <person name="Ho S."/>
            <person name="Lorente-Galdos B."/>
            <person name="Quilez J."/>
            <person name="Marques-Bonet T."/>
            <person name="Raney B.J."/>
            <person name="Ingham P.W."/>
            <person name="Tay A."/>
            <person name="Hillier L.W."/>
            <person name="Minx P."/>
            <person name="Boehm T."/>
            <person name="Wilson R.K."/>
            <person name="Brenner S."/>
            <person name="Warren W.C."/>
        </authorList>
    </citation>
    <scope>NUCLEOTIDE SEQUENCE [LARGE SCALE GENOMIC DNA]</scope>
</reference>
<evidence type="ECO:0000313" key="12">
    <source>
        <dbReference type="Proteomes" id="UP000314986"/>
    </source>
</evidence>
<keyword evidence="7" id="KW-0862">Zinc</keyword>
<reference evidence="12" key="1">
    <citation type="journal article" date="2006" name="Science">
        <title>Ancient noncoding elements conserved in the human genome.</title>
        <authorList>
            <person name="Venkatesh B."/>
            <person name="Kirkness E.F."/>
            <person name="Loh Y.H."/>
            <person name="Halpern A.L."/>
            <person name="Lee A.P."/>
            <person name="Johnson J."/>
            <person name="Dandona N."/>
            <person name="Viswanathan L.D."/>
            <person name="Tay A."/>
            <person name="Venter J.C."/>
            <person name="Strausberg R.L."/>
            <person name="Brenner S."/>
        </authorList>
    </citation>
    <scope>NUCLEOTIDE SEQUENCE [LARGE SCALE GENOMIC DNA]</scope>
</reference>
<comment type="catalytic activity">
    <reaction evidence="1">
        <text>S-ubiquitinyl-[E2 ubiquitin-conjugating enzyme]-L-cysteine + [acceptor protein]-L-lysine = [E2 ubiquitin-conjugating enzyme]-L-cysteine + N(6)-ubiquitinyl-[acceptor protein]-L-lysine.</text>
        <dbReference type="EC" id="2.3.2.27"/>
    </reaction>
</comment>
<dbReference type="Proteomes" id="UP000314986">
    <property type="component" value="Unassembled WGS sequence"/>
</dbReference>
<dbReference type="InterPro" id="IPR001841">
    <property type="entry name" value="Znf_RING"/>
</dbReference>
<sequence>MKKSGNSGFQVPPGHRTTSAEVVDLTLDDNDAVTVLGDLPGIDSLSSPEIVQSDMLQGLSESLSLGVNSSHLTWSSFNAAAGGEAYTSAATSAKSRVSSGEAGIPCSSSRTASLSCQHHRSSTSPACCSQRCACSSTRPGSHRLGLAQDHYSQPHHLHSNTQFLTRQSHQSWIHHPHQHCPQTEFRHIQQPVQQGNPQSPHSGVSSREGETLSNRQHQVSSCDIANSGQSAGGIENTQKSEIQAPPQQIHTSQPMEGIGNLPSTVQSPTVLSPKSWLRHSSPLHGGDENRSSPAQPSATPSPTCVTLAPWHQPSILQNETRRNLPDAAFPRGLAGPTSTTQAANLSCQSPTASSYPIARPVPSYHTRMQPGLSTQYRPTTSQHPPTLPTSQQTVPALQMVQFQRPPSTAPPLLVNSPLVAPINPQQQQQCSVYQQQQQQCSVYQQQQQQCSVYQQQQQCSVYQYQQQQQCSVYQQQQQQCSIYQQQQQCSVYQQRGPEIQRNHWMETVREERVTSNFPQYNAGHVHLHRYQLVPPRLHLVSMAAPSIPVDLLHLEDQFSDLNHGASQSTIERYTFLHRYEKRTLETCEEGKEAAEVEEKCTICLSPLEEGEDVRRLPCMHLFHQICVDQWLATSKKCPICRVDIEAQLPVDT</sequence>
<dbReference type="GO" id="GO:0008270">
    <property type="term" value="F:zinc ion binding"/>
    <property type="evidence" value="ECO:0007669"/>
    <property type="project" value="UniProtKB-KW"/>
</dbReference>
<feature type="compositionally biased region" description="Low complexity" evidence="9">
    <location>
        <begin position="291"/>
        <end position="303"/>
    </location>
</feature>
<feature type="compositionally biased region" description="Polar residues" evidence="9">
    <location>
        <begin position="261"/>
        <end position="272"/>
    </location>
</feature>
<dbReference type="Gene3D" id="3.30.40.10">
    <property type="entry name" value="Zinc/RING finger domain, C3HC4 (zinc finger)"/>
    <property type="match status" value="1"/>
</dbReference>
<evidence type="ECO:0000259" key="10">
    <source>
        <dbReference type="PROSITE" id="PS50089"/>
    </source>
</evidence>
<feature type="compositionally biased region" description="Polar residues" evidence="9">
    <location>
        <begin position="336"/>
        <end position="354"/>
    </location>
</feature>
<dbReference type="SMART" id="SM00184">
    <property type="entry name" value="RING"/>
    <property type="match status" value="1"/>
</dbReference>
<accession>A0A4W3IAP0</accession>
<keyword evidence="6" id="KW-0833">Ubl conjugation pathway</keyword>
<feature type="region of interest" description="Disordered" evidence="9">
    <location>
        <begin position="326"/>
        <end position="390"/>
    </location>
</feature>
<evidence type="ECO:0000256" key="5">
    <source>
        <dbReference type="ARBA" id="ARBA00022771"/>
    </source>
</evidence>
<evidence type="ECO:0000256" key="6">
    <source>
        <dbReference type="ARBA" id="ARBA00022786"/>
    </source>
</evidence>
<feature type="compositionally biased region" description="Polar residues" evidence="9">
    <location>
        <begin position="190"/>
        <end position="254"/>
    </location>
</feature>
<keyword evidence="4" id="KW-0479">Metal-binding</keyword>
<dbReference type="GeneTree" id="ENSGT00940000157691"/>
<dbReference type="PANTHER" id="PTHR22937">
    <property type="entry name" value="E3 UBIQUITIN-PROTEIN LIGASE RNF165"/>
    <property type="match status" value="1"/>
</dbReference>
<evidence type="ECO:0000256" key="1">
    <source>
        <dbReference type="ARBA" id="ARBA00000900"/>
    </source>
</evidence>
<evidence type="ECO:0000313" key="11">
    <source>
        <dbReference type="Ensembl" id="ENSCMIP00000025767.1"/>
    </source>
</evidence>
<feature type="region of interest" description="Disordered" evidence="9">
    <location>
        <begin position="189"/>
        <end position="307"/>
    </location>
</feature>
<evidence type="ECO:0000256" key="7">
    <source>
        <dbReference type="ARBA" id="ARBA00022833"/>
    </source>
</evidence>
<dbReference type="InterPro" id="IPR011016">
    <property type="entry name" value="Znf_RING-CH"/>
</dbReference>
<keyword evidence="5 8" id="KW-0863">Zinc-finger</keyword>
<evidence type="ECO:0000256" key="3">
    <source>
        <dbReference type="ARBA" id="ARBA00022679"/>
    </source>
</evidence>
<feature type="domain" description="RING-type" evidence="10">
    <location>
        <begin position="600"/>
        <end position="641"/>
    </location>
</feature>
<proteinExistence type="predicted"/>
<dbReference type="PROSITE" id="PS50089">
    <property type="entry name" value="ZF_RING_2"/>
    <property type="match status" value="1"/>
</dbReference>
<dbReference type="SUPFAM" id="SSF57850">
    <property type="entry name" value="RING/U-box"/>
    <property type="match status" value="1"/>
</dbReference>
<protein>
    <recommendedName>
        <fullName evidence="2">RING-type E3 ubiquitin transferase</fullName>
        <ecNumber evidence="2">2.3.2.27</ecNumber>
    </recommendedName>
</protein>